<evidence type="ECO:0000313" key="2">
    <source>
        <dbReference type="Proteomes" id="UP001227192"/>
    </source>
</evidence>
<reference evidence="1" key="1">
    <citation type="submission" date="2015-06" db="EMBL/GenBank/DDBJ databases">
        <authorList>
            <person name="Nguyen H."/>
        </authorList>
    </citation>
    <scope>NUCLEOTIDE SEQUENCE</scope>
    <source>
        <strain evidence="1">DAOM 180753</strain>
    </source>
</reference>
<proteinExistence type="predicted"/>
<evidence type="ECO:0000313" key="1">
    <source>
        <dbReference type="EMBL" id="KAJ9489770.1"/>
    </source>
</evidence>
<organism evidence="1 2">
    <name type="scientific">Penicillium thymicola</name>
    <dbReference type="NCBI Taxonomy" id="293382"/>
    <lineage>
        <taxon>Eukaryota</taxon>
        <taxon>Fungi</taxon>
        <taxon>Dikarya</taxon>
        <taxon>Ascomycota</taxon>
        <taxon>Pezizomycotina</taxon>
        <taxon>Eurotiomycetes</taxon>
        <taxon>Eurotiomycetidae</taxon>
        <taxon>Eurotiales</taxon>
        <taxon>Aspergillaceae</taxon>
        <taxon>Penicillium</taxon>
    </lineage>
</organism>
<gene>
    <name evidence="1" type="ORF">VN97_g3487</name>
</gene>
<name>A0AAI9TMW3_PENTH</name>
<reference evidence="1" key="2">
    <citation type="journal article" date="2016" name="Fungal Biol.">
        <title>Ochratoxin A production by Penicillium thymicola.</title>
        <authorList>
            <person name="Nguyen H.D.T."/>
            <person name="McMullin D.R."/>
            <person name="Ponomareva E."/>
            <person name="Riley R."/>
            <person name="Pomraning K.R."/>
            <person name="Baker S.E."/>
            <person name="Seifert K.A."/>
        </authorList>
    </citation>
    <scope>NUCLEOTIDE SEQUENCE</scope>
    <source>
        <strain evidence="1">DAOM 180753</strain>
    </source>
</reference>
<dbReference type="Proteomes" id="UP001227192">
    <property type="component" value="Unassembled WGS sequence"/>
</dbReference>
<keyword evidence="2" id="KW-1185">Reference proteome</keyword>
<comment type="caution">
    <text evidence="1">The sequence shown here is derived from an EMBL/GenBank/DDBJ whole genome shotgun (WGS) entry which is preliminary data.</text>
</comment>
<protein>
    <submittedName>
        <fullName evidence="1">Uncharacterized protein</fullName>
    </submittedName>
</protein>
<sequence>SPATNHPFLITSATALFHVTPV</sequence>
<dbReference type="EMBL" id="LACB01000075">
    <property type="protein sequence ID" value="KAJ9489770.1"/>
    <property type="molecule type" value="Genomic_DNA"/>
</dbReference>
<accession>A0AAI9TMW3</accession>
<dbReference type="AlphaFoldDB" id="A0AAI9TMW3"/>
<feature type="non-terminal residue" evidence="1">
    <location>
        <position position="1"/>
    </location>
</feature>